<evidence type="ECO:0000256" key="1">
    <source>
        <dbReference type="ARBA" id="ARBA00007150"/>
    </source>
</evidence>
<evidence type="ECO:0000256" key="7">
    <source>
        <dbReference type="HAMAP-Rule" id="MF_01147"/>
    </source>
</evidence>
<comment type="catalytic activity">
    <reaction evidence="7">
        <text>L-cysteinyl-[prolipoprotein] + a 1,2-diacyl-sn-glycero-3-phospho-(1'-sn-glycerol) = an S-1,2-diacyl-sn-glyceryl-L-cysteinyl-[prolipoprotein] + sn-glycerol 1-phosphate + H(+)</text>
        <dbReference type="Rhea" id="RHEA:56712"/>
        <dbReference type="Rhea" id="RHEA-COMP:14679"/>
        <dbReference type="Rhea" id="RHEA-COMP:14680"/>
        <dbReference type="ChEBI" id="CHEBI:15378"/>
        <dbReference type="ChEBI" id="CHEBI:29950"/>
        <dbReference type="ChEBI" id="CHEBI:57685"/>
        <dbReference type="ChEBI" id="CHEBI:64716"/>
        <dbReference type="ChEBI" id="CHEBI:140658"/>
        <dbReference type="EC" id="2.5.1.145"/>
    </reaction>
</comment>
<comment type="similarity">
    <text evidence="1 7">Belongs to the Lgt family.</text>
</comment>
<feature type="transmembrane region" description="Helical" evidence="7">
    <location>
        <begin position="122"/>
        <end position="140"/>
    </location>
</feature>
<proteinExistence type="inferred from homology"/>
<comment type="caution">
    <text evidence="8">The sequence shown here is derived from an EMBL/GenBank/DDBJ whole genome shotgun (WGS) entry which is preliminary data.</text>
</comment>
<keyword evidence="9" id="KW-1185">Reference proteome</keyword>
<dbReference type="GO" id="GO:0005886">
    <property type="term" value="C:plasma membrane"/>
    <property type="evidence" value="ECO:0007669"/>
    <property type="project" value="UniProtKB-SubCell"/>
</dbReference>
<dbReference type="HAMAP" id="MF_01147">
    <property type="entry name" value="Lgt"/>
    <property type="match status" value="1"/>
</dbReference>
<accession>A0A3E1RAK9</accession>
<feature type="transmembrane region" description="Helical" evidence="7">
    <location>
        <begin position="200"/>
        <end position="217"/>
    </location>
</feature>
<evidence type="ECO:0000256" key="5">
    <source>
        <dbReference type="ARBA" id="ARBA00022989"/>
    </source>
</evidence>
<keyword evidence="6 7" id="KW-0472">Membrane</keyword>
<dbReference type="EC" id="2.5.1.145" evidence="7"/>
<dbReference type="PANTHER" id="PTHR30589">
    <property type="entry name" value="PROLIPOPROTEIN DIACYLGLYCERYL TRANSFERASE"/>
    <property type="match status" value="1"/>
</dbReference>
<dbReference type="OrthoDB" id="871140at2"/>
<feature type="transmembrane region" description="Helical" evidence="7">
    <location>
        <begin position="229"/>
        <end position="253"/>
    </location>
</feature>
<keyword evidence="3 7" id="KW-0808">Transferase</keyword>
<feature type="binding site" evidence="7">
    <location>
        <position position="138"/>
    </location>
    <ligand>
        <name>a 1,2-diacyl-sn-glycero-3-phospho-(1'-sn-glycerol)</name>
        <dbReference type="ChEBI" id="CHEBI:64716"/>
    </ligand>
</feature>
<feature type="transmembrane region" description="Helical" evidence="7">
    <location>
        <begin position="54"/>
        <end position="75"/>
    </location>
</feature>
<comment type="function">
    <text evidence="7">Catalyzes the transfer of the diacylglyceryl group from phosphatidylglycerol to the sulfhydryl group of the N-terminal cysteine of a prolipoprotein, the first step in the formation of mature lipoproteins.</text>
</comment>
<dbReference type="Pfam" id="PF01790">
    <property type="entry name" value="LGT"/>
    <property type="match status" value="1"/>
</dbReference>
<sequence length="260" mass="28792">MPFHNHLDPIAFSIGPIAVHWYGIAFAVIFGFGEWFIGKLLVRERRHDIETDRLFLYALGGTVLGARIVHCAFYDPQYYLTYPWKIFAVWEGGLASHGGVIGLVLALMWANRASPRGTLMYLLDRISIPAAFGGGLVRLANFVNSEILGLPTDGPFAVVFDAIDAVPRHPVQLYEAACYFVLGLLLASLYFRTPARNQPGLLTGVFFVGVFSARLLLERYKVPQAAFEGAWWISMGQVLSLPFIGVGLLLALLPSLRKVH</sequence>
<dbReference type="GO" id="GO:0008961">
    <property type="term" value="F:phosphatidylglycerol-prolipoprotein diacylglyceryl transferase activity"/>
    <property type="evidence" value="ECO:0007669"/>
    <property type="project" value="UniProtKB-UniRule"/>
</dbReference>
<dbReference type="EMBL" id="QFZK01000008">
    <property type="protein sequence ID" value="RFO96394.1"/>
    <property type="molecule type" value="Genomic_DNA"/>
</dbReference>
<evidence type="ECO:0000256" key="3">
    <source>
        <dbReference type="ARBA" id="ARBA00022679"/>
    </source>
</evidence>
<evidence type="ECO:0000313" key="8">
    <source>
        <dbReference type="EMBL" id="RFO96394.1"/>
    </source>
</evidence>
<name>A0A3E1RAK9_9BURK</name>
<comment type="subcellular location">
    <subcellularLocation>
        <location evidence="7">Cell membrane</location>
        <topology evidence="7">Multi-pass membrane protein</topology>
    </subcellularLocation>
</comment>
<feature type="transmembrane region" description="Helical" evidence="7">
    <location>
        <begin position="173"/>
        <end position="191"/>
    </location>
</feature>
<reference evidence="8 9" key="1">
    <citation type="submission" date="2018-05" db="EMBL/GenBank/DDBJ databases">
        <title>Rhodoferax soyangensis sp.nov., isolated from an oligotrophic freshwater lake.</title>
        <authorList>
            <person name="Park M."/>
        </authorList>
    </citation>
    <scope>NUCLEOTIDE SEQUENCE [LARGE SCALE GENOMIC DNA]</scope>
    <source>
        <strain evidence="8 9">IMCC26218</strain>
    </source>
</reference>
<protein>
    <recommendedName>
        <fullName evidence="7">Phosphatidylglycerol--prolipoprotein diacylglyceryl transferase</fullName>
        <ecNumber evidence="7">2.5.1.145</ecNumber>
    </recommendedName>
</protein>
<dbReference type="PANTHER" id="PTHR30589:SF0">
    <property type="entry name" value="PHOSPHATIDYLGLYCEROL--PROLIPOPROTEIN DIACYLGLYCERYL TRANSFERASE"/>
    <property type="match status" value="1"/>
</dbReference>
<dbReference type="GO" id="GO:0042158">
    <property type="term" value="P:lipoprotein biosynthetic process"/>
    <property type="evidence" value="ECO:0007669"/>
    <property type="project" value="UniProtKB-UniRule"/>
</dbReference>
<keyword evidence="8" id="KW-0449">Lipoprotein</keyword>
<dbReference type="InterPro" id="IPR001640">
    <property type="entry name" value="Lgt"/>
</dbReference>
<gene>
    <name evidence="7 8" type="primary">lgt</name>
    <name evidence="8" type="ORF">DIC66_13905</name>
</gene>
<organism evidence="8 9">
    <name type="scientific">Rhodoferax lacus</name>
    <dbReference type="NCBI Taxonomy" id="2184758"/>
    <lineage>
        <taxon>Bacteria</taxon>
        <taxon>Pseudomonadati</taxon>
        <taxon>Pseudomonadota</taxon>
        <taxon>Betaproteobacteria</taxon>
        <taxon>Burkholderiales</taxon>
        <taxon>Comamonadaceae</taxon>
        <taxon>Rhodoferax</taxon>
    </lineage>
</organism>
<keyword evidence="4 7" id="KW-0812">Transmembrane</keyword>
<feature type="transmembrane region" description="Helical" evidence="7">
    <location>
        <begin position="87"/>
        <end position="110"/>
    </location>
</feature>
<dbReference type="UniPathway" id="UPA00664"/>
<evidence type="ECO:0000256" key="6">
    <source>
        <dbReference type="ARBA" id="ARBA00023136"/>
    </source>
</evidence>
<dbReference type="NCBIfam" id="TIGR00544">
    <property type="entry name" value="lgt"/>
    <property type="match status" value="1"/>
</dbReference>
<comment type="pathway">
    <text evidence="7">Protein modification; lipoprotein biosynthesis (diacylglyceryl transfer).</text>
</comment>
<dbReference type="Proteomes" id="UP000260665">
    <property type="component" value="Unassembled WGS sequence"/>
</dbReference>
<evidence type="ECO:0000256" key="4">
    <source>
        <dbReference type="ARBA" id="ARBA00022692"/>
    </source>
</evidence>
<evidence type="ECO:0000313" key="9">
    <source>
        <dbReference type="Proteomes" id="UP000260665"/>
    </source>
</evidence>
<keyword evidence="2 7" id="KW-1003">Cell membrane</keyword>
<feature type="transmembrane region" description="Helical" evidence="7">
    <location>
        <begin position="20"/>
        <end position="42"/>
    </location>
</feature>
<dbReference type="RefSeq" id="WP_117178201.1">
    <property type="nucleotide sequence ID" value="NZ_QFZK01000008.1"/>
</dbReference>
<dbReference type="AlphaFoldDB" id="A0A3E1RAK9"/>
<keyword evidence="5 7" id="KW-1133">Transmembrane helix</keyword>
<evidence type="ECO:0000256" key="2">
    <source>
        <dbReference type="ARBA" id="ARBA00022475"/>
    </source>
</evidence>